<name>A0A9P3H2R8_9FUNG</name>
<accession>A0A9P3H2R8</accession>
<reference evidence="2" key="2">
    <citation type="journal article" date="2022" name="Microbiol. Resour. Announc.">
        <title>Whole-Genome Sequence of Entomortierella parvispora E1425, a Mucoromycotan Fungus Associated with Burkholderiaceae-Related Endosymbiotic Bacteria.</title>
        <authorList>
            <person name="Herlambang A."/>
            <person name="Guo Y."/>
            <person name="Takashima Y."/>
            <person name="Narisawa K."/>
            <person name="Ohta H."/>
            <person name="Nishizawa T."/>
        </authorList>
    </citation>
    <scope>NUCLEOTIDE SEQUENCE</scope>
    <source>
        <strain evidence="2">E1425</strain>
    </source>
</reference>
<comment type="caution">
    <text evidence="2">The sequence shown here is derived from an EMBL/GenBank/DDBJ whole genome shotgun (WGS) entry which is preliminary data.</text>
</comment>
<keyword evidence="3" id="KW-1185">Reference proteome</keyword>
<protein>
    <submittedName>
        <fullName evidence="2">Uncharacterized protein</fullName>
    </submittedName>
</protein>
<sequence length="251" mass="26832">MNPSRSSYVEYGTGNMLNLEVGTIKRKLDSNEYDDETLQEVQPNGKRTCSPMNGSANQFSSFGRASAPQTPNGASAWSQAQSNPSPLLRTAMNSSASAHGFALNTGYQTPESAQSSVAVSPMVDTDMDMETGGDSGAPFNHGAQASPMMVQNANAMLSAAVSSPMTNHSSSLLPSALPGQHQFANNNQNGMDTMATTNTAPVTEYVPIHGRSMEIPSYARVPMNEARKYRDQRWSSCIYGADTRLGQGMMI</sequence>
<dbReference type="AlphaFoldDB" id="A0A9P3H2R8"/>
<reference evidence="2" key="1">
    <citation type="submission" date="2021-11" db="EMBL/GenBank/DDBJ databases">
        <authorList>
            <person name="Herlambang A."/>
            <person name="Guo Y."/>
            <person name="Takashima Y."/>
            <person name="Nishizawa T."/>
        </authorList>
    </citation>
    <scope>NUCLEOTIDE SEQUENCE</scope>
    <source>
        <strain evidence="2">E1425</strain>
    </source>
</reference>
<dbReference type="OrthoDB" id="2413181at2759"/>
<feature type="region of interest" description="Disordered" evidence="1">
    <location>
        <begin position="40"/>
        <end position="82"/>
    </location>
</feature>
<evidence type="ECO:0000256" key="1">
    <source>
        <dbReference type="SAM" id="MobiDB-lite"/>
    </source>
</evidence>
<evidence type="ECO:0000313" key="2">
    <source>
        <dbReference type="EMBL" id="GJJ68982.1"/>
    </source>
</evidence>
<gene>
    <name evidence="2" type="ORF">EMPS_01328</name>
</gene>
<evidence type="ECO:0000313" key="3">
    <source>
        <dbReference type="Proteomes" id="UP000827284"/>
    </source>
</evidence>
<organism evidence="2 3">
    <name type="scientific">Entomortierella parvispora</name>
    <dbReference type="NCBI Taxonomy" id="205924"/>
    <lineage>
        <taxon>Eukaryota</taxon>
        <taxon>Fungi</taxon>
        <taxon>Fungi incertae sedis</taxon>
        <taxon>Mucoromycota</taxon>
        <taxon>Mortierellomycotina</taxon>
        <taxon>Mortierellomycetes</taxon>
        <taxon>Mortierellales</taxon>
        <taxon>Mortierellaceae</taxon>
        <taxon>Entomortierella</taxon>
    </lineage>
</organism>
<proteinExistence type="predicted"/>
<dbReference type="Proteomes" id="UP000827284">
    <property type="component" value="Unassembled WGS sequence"/>
</dbReference>
<dbReference type="EMBL" id="BQFW01000002">
    <property type="protein sequence ID" value="GJJ68982.1"/>
    <property type="molecule type" value="Genomic_DNA"/>
</dbReference>